<accession>A0A6J4ZHY0</accession>
<gene>
    <name evidence="1" type="ORF">LMG26845_00492</name>
</gene>
<dbReference type="EMBL" id="CADIJR010000002">
    <property type="protein sequence ID" value="CAB3627796.1"/>
    <property type="molecule type" value="Genomic_DNA"/>
</dbReference>
<evidence type="ECO:0000313" key="2">
    <source>
        <dbReference type="Proteomes" id="UP000507979"/>
    </source>
</evidence>
<keyword evidence="2" id="KW-1185">Reference proteome</keyword>
<protein>
    <submittedName>
        <fullName evidence="1">Uncharacterized protein</fullName>
    </submittedName>
</protein>
<dbReference type="Proteomes" id="UP000507979">
    <property type="component" value="Unassembled WGS sequence"/>
</dbReference>
<reference evidence="1 2" key="1">
    <citation type="submission" date="2020-04" db="EMBL/GenBank/DDBJ databases">
        <authorList>
            <person name="De Canck E."/>
        </authorList>
    </citation>
    <scope>NUCLEOTIDE SEQUENCE [LARGE SCALE GENOMIC DNA]</scope>
    <source>
        <strain evidence="1 2">LMG 26845</strain>
    </source>
</reference>
<dbReference type="AlphaFoldDB" id="A0A6J4ZHY0"/>
<dbReference type="RefSeq" id="WP_054433481.1">
    <property type="nucleotide sequence ID" value="NZ_CADIJR010000002.1"/>
</dbReference>
<sequence>MTKVTVEVELDLTDLEDGEMIGELESRGYEVSSDFEVDHPSVDLDLMGRLHELIRSGRDEEAIQLIRPYLLDILGKAL</sequence>
<organism evidence="1 2">
    <name type="scientific">Achromobacter insuavis</name>
    <dbReference type="NCBI Taxonomy" id="1287735"/>
    <lineage>
        <taxon>Bacteria</taxon>
        <taxon>Pseudomonadati</taxon>
        <taxon>Pseudomonadota</taxon>
        <taxon>Betaproteobacteria</taxon>
        <taxon>Burkholderiales</taxon>
        <taxon>Alcaligenaceae</taxon>
        <taxon>Achromobacter</taxon>
    </lineage>
</organism>
<evidence type="ECO:0000313" key="1">
    <source>
        <dbReference type="EMBL" id="CAB3627796.1"/>
    </source>
</evidence>
<dbReference type="GeneID" id="92896332"/>
<name>A0A6J4ZHY0_9BURK</name>
<proteinExistence type="predicted"/>